<reference evidence="3" key="1">
    <citation type="submission" date="2023-06" db="EMBL/GenBank/DDBJ databases">
        <authorList>
            <consortium name="Lawrence Berkeley National Laboratory"/>
            <person name="Ahrendt S."/>
            <person name="Sahu N."/>
            <person name="Indic B."/>
            <person name="Wong-Bajracharya J."/>
            <person name="Merenyi Z."/>
            <person name="Ke H.-M."/>
            <person name="Monk M."/>
            <person name="Kocsube S."/>
            <person name="Drula E."/>
            <person name="Lipzen A."/>
            <person name="Balint B."/>
            <person name="Henrissat B."/>
            <person name="Andreopoulos B."/>
            <person name="Martin F.M."/>
            <person name="Harder C.B."/>
            <person name="Rigling D."/>
            <person name="Ford K.L."/>
            <person name="Foster G.D."/>
            <person name="Pangilinan J."/>
            <person name="Papanicolaou A."/>
            <person name="Barry K."/>
            <person name="LaButti K."/>
            <person name="Viragh M."/>
            <person name="Koriabine M."/>
            <person name="Yan M."/>
            <person name="Riley R."/>
            <person name="Champramary S."/>
            <person name="Plett K.L."/>
            <person name="Tsai I.J."/>
            <person name="Slot J."/>
            <person name="Sipos G."/>
            <person name="Plett J."/>
            <person name="Nagy L.G."/>
            <person name="Grigoriev I.V."/>
        </authorList>
    </citation>
    <scope>NUCLEOTIDE SEQUENCE</scope>
    <source>
        <strain evidence="3">ICMP 16352</strain>
    </source>
</reference>
<name>A0AA39PQ89_9AGAR</name>
<evidence type="ECO:0000313" key="3">
    <source>
        <dbReference type="EMBL" id="KAK0488538.1"/>
    </source>
</evidence>
<keyword evidence="4" id="KW-1185">Reference proteome</keyword>
<feature type="transmembrane region" description="Helical" evidence="2">
    <location>
        <begin position="146"/>
        <end position="168"/>
    </location>
</feature>
<evidence type="ECO:0008006" key="5">
    <source>
        <dbReference type="Google" id="ProtNLM"/>
    </source>
</evidence>
<feature type="region of interest" description="Disordered" evidence="1">
    <location>
        <begin position="582"/>
        <end position="604"/>
    </location>
</feature>
<dbReference type="Proteomes" id="UP001175227">
    <property type="component" value="Unassembled WGS sequence"/>
</dbReference>
<feature type="region of interest" description="Disordered" evidence="1">
    <location>
        <begin position="642"/>
        <end position="699"/>
    </location>
</feature>
<gene>
    <name evidence="3" type="ORF">IW261DRAFT_1556994</name>
</gene>
<evidence type="ECO:0000313" key="4">
    <source>
        <dbReference type="Proteomes" id="UP001175227"/>
    </source>
</evidence>
<feature type="compositionally biased region" description="Low complexity" evidence="1">
    <location>
        <begin position="424"/>
        <end position="433"/>
    </location>
</feature>
<protein>
    <recommendedName>
        <fullName evidence="5">Transmembrane protein</fullName>
    </recommendedName>
</protein>
<evidence type="ECO:0000256" key="2">
    <source>
        <dbReference type="SAM" id="Phobius"/>
    </source>
</evidence>
<sequence>MLFVTTACIIQTLFVVWLPLSVSELLATTTGISWRWLDAAIVDVGLPEPNTTLAEMDDAFFKSLVIPPSPNEPDDMDALADDAPPQGIIGQLLEPAAAVVEVTLLATTPVDDAVPLVSVHPQPTQSPASVTRVRPLLRSSSLSDSIAPVSLFAITIAVFVGFVVGFFAHSVSLSIGWDGLPTLFVEVCAPSETIKSCDIDSIASSAVEADSGEQISEVVVEEVLVLEKAEHGKHLQATDNMASIPSGSVSSSDDVEPLRTSIGVQFTSDVCETKDVSVSVGTEPVSKTSVGIQCSLAKDEQTDISVGTDPVSNILVGIQCSVATDEQTDEFTPSESRASLFATASEGTLSSQTTDGPDVFTVPTVSSNYNIYMLAATTSFPSVDDLANISEFECLRQDIRGLGDESEAEGSMAPTLPATELGVTPSTTPSAPASPRPVQAKPLEPFRDRWGRDTKYVWAREIWHRALRSEELMKILYEEVFPLDNVATEKDKYDMEFGEGLVNIVSYNMRFPSDSQHCVGTDVGIAFVGILRLPYNVLPEDADSNDSLFVSAEANETMVSSSDSVGSRSPSPFVRSRLLESSSSEASVVAPTPRNGVPSPSRIPVACRNRPALAQVTSTPRGVQTTPSRTWTPMNAVRVRGVEVSIPTPPPSVRPKLAKDVSRFPPVAPSTPRMDESGSPTRPARRGSPSSSKLPRWRG</sequence>
<dbReference type="EMBL" id="JAUEPR010000002">
    <property type="protein sequence ID" value="KAK0488538.1"/>
    <property type="molecule type" value="Genomic_DNA"/>
</dbReference>
<organism evidence="3 4">
    <name type="scientific">Armillaria novae-zelandiae</name>
    <dbReference type="NCBI Taxonomy" id="153914"/>
    <lineage>
        <taxon>Eukaryota</taxon>
        <taxon>Fungi</taxon>
        <taxon>Dikarya</taxon>
        <taxon>Basidiomycota</taxon>
        <taxon>Agaricomycotina</taxon>
        <taxon>Agaricomycetes</taxon>
        <taxon>Agaricomycetidae</taxon>
        <taxon>Agaricales</taxon>
        <taxon>Marasmiineae</taxon>
        <taxon>Physalacriaceae</taxon>
        <taxon>Armillaria</taxon>
    </lineage>
</organism>
<dbReference type="AlphaFoldDB" id="A0AA39PQ89"/>
<keyword evidence="2" id="KW-1133">Transmembrane helix</keyword>
<keyword evidence="2" id="KW-0472">Membrane</keyword>
<keyword evidence="2" id="KW-0812">Transmembrane</keyword>
<accession>A0AA39PQ89</accession>
<proteinExistence type="predicted"/>
<feature type="region of interest" description="Disordered" evidence="1">
    <location>
        <begin position="404"/>
        <end position="441"/>
    </location>
</feature>
<evidence type="ECO:0000256" key="1">
    <source>
        <dbReference type="SAM" id="MobiDB-lite"/>
    </source>
</evidence>
<comment type="caution">
    <text evidence="3">The sequence shown here is derived from an EMBL/GenBank/DDBJ whole genome shotgun (WGS) entry which is preliminary data.</text>
</comment>